<keyword evidence="2" id="KW-0328">Glycosyltransferase</keyword>
<keyword evidence="5" id="KW-0256">Endoplasmic reticulum</keyword>
<gene>
    <name evidence="10" type="ORF">O0I10_005972</name>
</gene>
<comment type="subcellular location">
    <subcellularLocation>
        <location evidence="1">Endoplasmic reticulum membrane</location>
        <topology evidence="1">Multi-pass membrane protein</topology>
    </subcellularLocation>
</comment>
<evidence type="ECO:0000256" key="3">
    <source>
        <dbReference type="ARBA" id="ARBA00022679"/>
    </source>
</evidence>
<evidence type="ECO:0000256" key="8">
    <source>
        <dbReference type="SAM" id="MobiDB-lite"/>
    </source>
</evidence>
<feature type="transmembrane region" description="Helical" evidence="9">
    <location>
        <begin position="77"/>
        <end position="94"/>
    </location>
</feature>
<feature type="compositionally biased region" description="Basic and acidic residues" evidence="8">
    <location>
        <begin position="1"/>
        <end position="10"/>
    </location>
</feature>
<feature type="transmembrane region" description="Helical" evidence="9">
    <location>
        <begin position="45"/>
        <end position="65"/>
    </location>
</feature>
<dbReference type="InterPro" id="IPR005599">
    <property type="entry name" value="GPI_mannosylTrfase"/>
</dbReference>
<dbReference type="GO" id="GO:0005789">
    <property type="term" value="C:endoplasmic reticulum membrane"/>
    <property type="evidence" value="ECO:0007669"/>
    <property type="project" value="UniProtKB-SubCell"/>
</dbReference>
<evidence type="ECO:0000313" key="10">
    <source>
        <dbReference type="EMBL" id="KAJ8658289.1"/>
    </source>
</evidence>
<comment type="caution">
    <text evidence="10">The sequence shown here is derived from an EMBL/GenBank/DDBJ whole genome shotgun (WGS) entry which is preliminary data.</text>
</comment>
<dbReference type="Pfam" id="PF03901">
    <property type="entry name" value="Glyco_transf_22"/>
    <property type="match status" value="1"/>
</dbReference>
<keyword evidence="4 9" id="KW-0812">Transmembrane</keyword>
<keyword evidence="11" id="KW-1185">Reference proteome</keyword>
<dbReference type="Proteomes" id="UP001234581">
    <property type="component" value="Unassembled WGS sequence"/>
</dbReference>
<accession>A0AAD7V3P0</accession>
<evidence type="ECO:0000256" key="7">
    <source>
        <dbReference type="ARBA" id="ARBA00023136"/>
    </source>
</evidence>
<dbReference type="GeneID" id="83213384"/>
<evidence type="ECO:0000256" key="2">
    <source>
        <dbReference type="ARBA" id="ARBA00022676"/>
    </source>
</evidence>
<keyword evidence="7 9" id="KW-0472">Membrane</keyword>
<evidence type="ECO:0000256" key="5">
    <source>
        <dbReference type="ARBA" id="ARBA00022824"/>
    </source>
</evidence>
<dbReference type="EMBL" id="JARTCD010000025">
    <property type="protein sequence ID" value="KAJ8658289.1"/>
    <property type="molecule type" value="Genomic_DNA"/>
</dbReference>
<organism evidence="10 11">
    <name type="scientific">Lichtheimia ornata</name>
    <dbReference type="NCBI Taxonomy" id="688661"/>
    <lineage>
        <taxon>Eukaryota</taxon>
        <taxon>Fungi</taxon>
        <taxon>Fungi incertae sedis</taxon>
        <taxon>Mucoromycota</taxon>
        <taxon>Mucoromycotina</taxon>
        <taxon>Mucoromycetes</taxon>
        <taxon>Mucorales</taxon>
        <taxon>Lichtheimiaceae</taxon>
        <taxon>Lichtheimia</taxon>
    </lineage>
</organism>
<proteinExistence type="predicted"/>
<evidence type="ECO:0000256" key="6">
    <source>
        <dbReference type="ARBA" id="ARBA00022989"/>
    </source>
</evidence>
<feature type="region of interest" description="Disordered" evidence="8">
    <location>
        <begin position="1"/>
        <end position="31"/>
    </location>
</feature>
<keyword evidence="6 9" id="KW-1133">Transmembrane helix</keyword>
<evidence type="ECO:0000256" key="1">
    <source>
        <dbReference type="ARBA" id="ARBA00004477"/>
    </source>
</evidence>
<feature type="compositionally biased region" description="Basic and acidic residues" evidence="8">
    <location>
        <begin position="19"/>
        <end position="31"/>
    </location>
</feature>
<evidence type="ECO:0000313" key="11">
    <source>
        <dbReference type="Proteomes" id="UP001234581"/>
    </source>
</evidence>
<evidence type="ECO:0008006" key="12">
    <source>
        <dbReference type="Google" id="ProtNLM"/>
    </source>
</evidence>
<evidence type="ECO:0000256" key="4">
    <source>
        <dbReference type="ARBA" id="ARBA00022692"/>
    </source>
</evidence>
<dbReference type="GO" id="GO:0016757">
    <property type="term" value="F:glycosyltransferase activity"/>
    <property type="evidence" value="ECO:0007669"/>
    <property type="project" value="UniProtKB-KW"/>
</dbReference>
<evidence type="ECO:0000256" key="9">
    <source>
        <dbReference type="SAM" id="Phobius"/>
    </source>
</evidence>
<protein>
    <recommendedName>
        <fullName evidence="12">Mannosyltransferase</fullName>
    </recommendedName>
</protein>
<dbReference type="AlphaFoldDB" id="A0AAD7V3P0"/>
<reference evidence="10 11" key="1">
    <citation type="submission" date="2023-03" db="EMBL/GenBank/DDBJ databases">
        <title>Genome sequence of Lichtheimia ornata CBS 291.66.</title>
        <authorList>
            <person name="Mohabir J.T."/>
            <person name="Shea T.P."/>
            <person name="Kurbessoian T."/>
            <person name="Berby B."/>
            <person name="Fontaine J."/>
            <person name="Livny J."/>
            <person name="Gnirke A."/>
            <person name="Stajich J.E."/>
            <person name="Cuomo C.A."/>
        </authorList>
    </citation>
    <scope>NUCLEOTIDE SEQUENCE [LARGE SCALE GENOMIC DNA]</scope>
    <source>
        <strain evidence="10">CBS 291.66</strain>
    </source>
</reference>
<dbReference type="RefSeq" id="XP_058343202.1">
    <property type="nucleotide sequence ID" value="XM_058486007.1"/>
</dbReference>
<keyword evidence="3" id="KW-0808">Transferase</keyword>
<name>A0AAD7V3P0_9FUNG</name>
<sequence>MTTDHPDLRHRASSSTLQPKEEAIDDKKDPHVILGRQQSTHTSKLFVLGLCLIHRLVNAFFTRTYDNPDEYWQAQEVAHHMVFGYPFFLLHYLYQRHHQSRLYNP</sequence>